<dbReference type="HOGENOM" id="CLU_041001_0_0_0"/>
<gene>
    <name evidence="2" type="ORF">Theos_0473</name>
</gene>
<name>K7QVX5_THEOS</name>
<dbReference type="SUPFAM" id="SSF53756">
    <property type="entry name" value="UDP-Glycosyltransferase/glycogen phosphorylase"/>
    <property type="match status" value="1"/>
</dbReference>
<dbReference type="AlphaFoldDB" id="K7QVX5"/>
<dbReference type="eggNOG" id="COG0438">
    <property type="taxonomic scope" value="Bacteria"/>
</dbReference>
<accession>K7QVX5</accession>
<reference evidence="2 3" key="1">
    <citation type="journal article" date="2013" name="Genome Announc.">
        <title>Whole Genome Sequencing of Thermus oshimai JL-2 and Thermus thermophilus JL-18, Incomplete Denitrifiers from the United States Great Basin.</title>
        <authorList>
            <person name="Murugapiran S.K."/>
            <person name="Huntemann M."/>
            <person name="Wei C.L."/>
            <person name="Han J."/>
            <person name="Detter J.C."/>
            <person name="Han C.S."/>
            <person name="Erkkila T.H."/>
            <person name="Teshima H."/>
            <person name="Chen A."/>
            <person name="Kyrpides N."/>
            <person name="Mavrommatis K."/>
            <person name="Markowitz V."/>
            <person name="Szeto E."/>
            <person name="Ivanova N."/>
            <person name="Pagani I."/>
            <person name="Lam J."/>
            <person name="McDonald A.I."/>
            <person name="Dodsworth J.A."/>
            <person name="Pati A."/>
            <person name="Goodwin L."/>
            <person name="Peters L."/>
            <person name="Pitluck S."/>
            <person name="Woyke T."/>
            <person name="Hedlund B.P."/>
        </authorList>
    </citation>
    <scope>NUCLEOTIDE SEQUENCE</scope>
    <source>
        <strain evidence="2 3">JL-2</strain>
    </source>
</reference>
<evidence type="ECO:0000313" key="3">
    <source>
        <dbReference type="Proteomes" id="UP000000211"/>
    </source>
</evidence>
<evidence type="ECO:0000313" key="2">
    <source>
        <dbReference type="EMBL" id="AFV75543.1"/>
    </source>
</evidence>
<dbReference type="Pfam" id="PF00534">
    <property type="entry name" value="Glycos_transf_1"/>
    <property type="match status" value="1"/>
</dbReference>
<dbReference type="EMBL" id="CP003249">
    <property type="protein sequence ID" value="AFV75543.1"/>
    <property type="molecule type" value="Genomic_DNA"/>
</dbReference>
<dbReference type="STRING" id="751945.Theos_0473"/>
<dbReference type="Gene3D" id="3.40.50.2000">
    <property type="entry name" value="Glycogen Phosphorylase B"/>
    <property type="match status" value="2"/>
</dbReference>
<dbReference type="RefSeq" id="WP_016328738.1">
    <property type="nucleotide sequence ID" value="NC_019386.1"/>
</dbReference>
<dbReference type="PANTHER" id="PTHR45947">
    <property type="entry name" value="SULFOQUINOVOSYL TRANSFERASE SQD2"/>
    <property type="match status" value="1"/>
</dbReference>
<keyword evidence="2" id="KW-0808">Transferase</keyword>
<dbReference type="Proteomes" id="UP000000211">
    <property type="component" value="Chromosome"/>
</dbReference>
<dbReference type="InterPro" id="IPR001296">
    <property type="entry name" value="Glyco_trans_1"/>
</dbReference>
<dbReference type="PANTHER" id="PTHR45947:SF3">
    <property type="entry name" value="SULFOQUINOVOSYL TRANSFERASE SQD2"/>
    <property type="match status" value="1"/>
</dbReference>
<dbReference type="GO" id="GO:0016757">
    <property type="term" value="F:glycosyltransferase activity"/>
    <property type="evidence" value="ECO:0007669"/>
    <property type="project" value="InterPro"/>
</dbReference>
<dbReference type="InterPro" id="IPR050194">
    <property type="entry name" value="Glycosyltransferase_grp1"/>
</dbReference>
<evidence type="ECO:0000259" key="1">
    <source>
        <dbReference type="Pfam" id="PF00534"/>
    </source>
</evidence>
<dbReference type="OrthoDB" id="9772485at2"/>
<keyword evidence="3" id="KW-1185">Reference proteome</keyword>
<organism evidence="2 3">
    <name type="scientific">Thermus oshimai JL-2</name>
    <dbReference type="NCBI Taxonomy" id="751945"/>
    <lineage>
        <taxon>Bacteria</taxon>
        <taxon>Thermotogati</taxon>
        <taxon>Deinococcota</taxon>
        <taxon>Deinococci</taxon>
        <taxon>Thermales</taxon>
        <taxon>Thermaceae</taxon>
        <taxon>Thermus</taxon>
    </lineage>
</organism>
<sequence>MRIAFVHDWLITPGGSEKVLEAMLAFFPGATVYTLIYDEKAFRQSPIARHPIRTSFLQGLPWRRIGHQVFLPLMPLAIETFDLSGYDLVVSSSHAVAKGVIAPPGALHLAYVHSPMRYAWDLKGEYLKGFGRVKAFFAEALLHYLRLWDVSSAARVDHFLANSHHVARRIARAYRREARVLYPPVDVERFDWRKPREEFYLVVARLVPYKRVDLIVKAFNLLRRPLLVIGDGPEMAKIARLAGPNVRLLGRQPDELVRDLMARAKAFVYMAEEDFGIAPVEALAAGSPVVAYGRGGVGETVLHGETGWLFYEQRVEALVEAVEAFERLGTISPEVCRKRAEAFSLGEFRKNFLMILEEVGIRP</sequence>
<feature type="domain" description="Glycosyl transferase family 1" evidence="1">
    <location>
        <begin position="189"/>
        <end position="341"/>
    </location>
</feature>
<dbReference type="PATRIC" id="fig|751945.3.peg.460"/>
<proteinExistence type="predicted"/>
<protein>
    <submittedName>
        <fullName evidence="2">Glycosyltransferase</fullName>
    </submittedName>
</protein>
<dbReference type="KEGG" id="tos:Theos_0473"/>